<comment type="caution">
    <text evidence="1">The sequence shown here is derived from an EMBL/GenBank/DDBJ whole genome shotgun (WGS) entry which is preliminary data.</text>
</comment>
<evidence type="ECO:0000313" key="2">
    <source>
        <dbReference type="Proteomes" id="UP000016480"/>
    </source>
</evidence>
<sequence>MITREASKKWPKTAVSQSKGGEFIYCVRVQDTGFVDD</sequence>
<gene>
    <name evidence="1" type="ORF">PRUB_a2010</name>
</gene>
<proteinExistence type="predicted"/>
<dbReference type="AlphaFoldDB" id="A0A8T0CDX8"/>
<evidence type="ECO:0000313" key="1">
    <source>
        <dbReference type="EMBL" id="KAF7788909.1"/>
    </source>
</evidence>
<accession>A0A8T0CDX8</accession>
<name>A0A8T0CDX8_9GAMM</name>
<reference evidence="1 2" key="1">
    <citation type="journal article" date="2012" name="J. Bacteriol.">
        <title>Genome sequence of the cycloprodigiosin-producing bacterial strain Pseudoalteromonas rubra ATCC 29570(T).</title>
        <authorList>
            <person name="Xie B.B."/>
            <person name="Shu Y.L."/>
            <person name="Qin Q.L."/>
            <person name="Rong J.C."/>
            <person name="Zhang X.Y."/>
            <person name="Chen X.L."/>
            <person name="Zhou B.C."/>
            <person name="Zhang Y.Z."/>
        </authorList>
    </citation>
    <scope>NUCLEOTIDE SEQUENCE [LARGE SCALE GENOMIC DNA]</scope>
    <source>
        <strain evidence="1 2">DSM 6842</strain>
    </source>
</reference>
<dbReference type="EMBL" id="AHCD03000020">
    <property type="protein sequence ID" value="KAF7788909.1"/>
    <property type="molecule type" value="Genomic_DNA"/>
</dbReference>
<protein>
    <submittedName>
        <fullName evidence="1">Uncharacterized protein</fullName>
    </submittedName>
</protein>
<organism evidence="1 2">
    <name type="scientific">Pseudoalteromonas rubra</name>
    <dbReference type="NCBI Taxonomy" id="43658"/>
    <lineage>
        <taxon>Bacteria</taxon>
        <taxon>Pseudomonadati</taxon>
        <taxon>Pseudomonadota</taxon>
        <taxon>Gammaproteobacteria</taxon>
        <taxon>Alteromonadales</taxon>
        <taxon>Pseudoalteromonadaceae</taxon>
        <taxon>Pseudoalteromonas</taxon>
    </lineage>
</organism>
<dbReference type="Proteomes" id="UP000016480">
    <property type="component" value="Unassembled WGS sequence"/>
</dbReference>